<gene>
    <name evidence="2" type="ORF">H4317_13760</name>
</gene>
<dbReference type="EMBL" id="CP060202">
    <property type="protein sequence ID" value="QNH61227.1"/>
    <property type="molecule type" value="Genomic_DNA"/>
</dbReference>
<dbReference type="AlphaFoldDB" id="A0A7G7W4D4"/>
<dbReference type="RefSeq" id="WP_185887157.1">
    <property type="nucleotide sequence ID" value="NZ_CP060202.1"/>
</dbReference>
<evidence type="ECO:0000259" key="1">
    <source>
        <dbReference type="PROSITE" id="PS51186"/>
    </source>
</evidence>
<dbReference type="InterPro" id="IPR000182">
    <property type="entry name" value="GNAT_dom"/>
</dbReference>
<dbReference type="Proteomes" id="UP000515489">
    <property type="component" value="Chromosome"/>
</dbReference>
<dbReference type="SUPFAM" id="SSF55729">
    <property type="entry name" value="Acyl-CoA N-acyltransferases (Nat)"/>
    <property type="match status" value="1"/>
</dbReference>
<reference evidence="2 3" key="1">
    <citation type="submission" date="2020-08" db="EMBL/GenBank/DDBJ databases">
        <title>Hymenobacter sp. S2-20-2 genome sequencing.</title>
        <authorList>
            <person name="Jin L."/>
        </authorList>
    </citation>
    <scope>NUCLEOTIDE SEQUENCE [LARGE SCALE GENOMIC DNA]</scope>
    <source>
        <strain evidence="2 3">S2-20-2</strain>
    </source>
</reference>
<evidence type="ECO:0000313" key="3">
    <source>
        <dbReference type="Proteomes" id="UP000515489"/>
    </source>
</evidence>
<feature type="domain" description="N-acetyltransferase" evidence="1">
    <location>
        <begin position="1"/>
        <end position="144"/>
    </location>
</feature>
<dbReference type="GO" id="GO:0016747">
    <property type="term" value="F:acyltransferase activity, transferring groups other than amino-acyl groups"/>
    <property type="evidence" value="ECO:0007669"/>
    <property type="project" value="InterPro"/>
</dbReference>
<protein>
    <submittedName>
        <fullName evidence="2">GNAT family N-acetyltransferase</fullName>
    </submittedName>
</protein>
<proteinExistence type="predicted"/>
<organism evidence="2 3">
    <name type="scientific">Hymenobacter sediminicola</name>
    <dbReference type="NCBI Taxonomy" id="2761579"/>
    <lineage>
        <taxon>Bacteria</taxon>
        <taxon>Pseudomonadati</taxon>
        <taxon>Bacteroidota</taxon>
        <taxon>Cytophagia</taxon>
        <taxon>Cytophagales</taxon>
        <taxon>Hymenobacteraceae</taxon>
        <taxon>Hymenobacter</taxon>
    </lineage>
</organism>
<keyword evidence="3" id="KW-1185">Reference proteome</keyword>
<dbReference type="CDD" id="cd04301">
    <property type="entry name" value="NAT_SF"/>
    <property type="match status" value="1"/>
</dbReference>
<evidence type="ECO:0000313" key="2">
    <source>
        <dbReference type="EMBL" id="QNH61227.1"/>
    </source>
</evidence>
<dbReference type="InterPro" id="IPR016181">
    <property type="entry name" value="Acyl_CoA_acyltransferase"/>
</dbReference>
<name>A0A7G7W4D4_9BACT</name>
<dbReference type="PROSITE" id="PS51186">
    <property type="entry name" value="GNAT"/>
    <property type="match status" value="1"/>
</dbReference>
<dbReference type="KEGG" id="hsk:H4317_13760"/>
<dbReference type="Gene3D" id="3.40.630.30">
    <property type="match status" value="1"/>
</dbReference>
<sequence>MKVHRITSESDLKAALAIRRTVFVLGQSVPAELEQDAHDHTDATHYLALADDDTPCGAARWRVTESGVKLERFAVLADYRNQQTGAALLRQVLQDVAAAHPHATVYLNAQLPAVRFYERHGFEKVGQMFEEGGLQHYKMVWQPS</sequence>
<keyword evidence="2" id="KW-0808">Transferase</keyword>
<dbReference type="Pfam" id="PF13673">
    <property type="entry name" value="Acetyltransf_10"/>
    <property type="match status" value="1"/>
</dbReference>
<accession>A0A7G7W4D4</accession>